<dbReference type="InterPro" id="IPR021695">
    <property type="entry name" value="Phage_KPP10_Orf10"/>
</dbReference>
<dbReference type="NCBIfam" id="NF047581">
    <property type="entry name" value="gp105_phage_fam"/>
    <property type="match status" value="1"/>
</dbReference>
<accession>A0A923I5S7</accession>
<evidence type="ECO:0000313" key="1">
    <source>
        <dbReference type="EMBL" id="MBC3889515.1"/>
    </source>
</evidence>
<dbReference type="RefSeq" id="WP_148568509.1">
    <property type="nucleotide sequence ID" value="NZ_RXYA01000018.1"/>
</dbReference>
<organism evidence="1 2">
    <name type="scientific">Acetobacterium paludosum</name>
    <dbReference type="NCBI Taxonomy" id="52693"/>
    <lineage>
        <taxon>Bacteria</taxon>
        <taxon>Bacillati</taxon>
        <taxon>Bacillota</taxon>
        <taxon>Clostridia</taxon>
        <taxon>Eubacteriales</taxon>
        <taxon>Eubacteriaceae</taxon>
        <taxon>Acetobacterium</taxon>
    </lineage>
</organism>
<sequence>MPDINTYDFNDISFIVDGVIATGLSDGDDAVSCGQNEDNFKESVGAQGDVILNEINNKTGFFKVKVQSTSPACAQYEKLANTGVLVPVQVIDSTTGGINASCTKGRVKKTPDKKWGATSSEREYEFFAIDYKTKE</sequence>
<dbReference type="OrthoDB" id="2085802at2"/>
<name>A0A923I5S7_9FIRM</name>
<reference evidence="1" key="2">
    <citation type="submission" date="2020-10" db="EMBL/GenBank/DDBJ databases">
        <title>Comparative genomics of the Acetobacterium genus.</title>
        <authorList>
            <person name="Marshall C."/>
            <person name="May H."/>
            <person name="Norman S."/>
        </authorList>
    </citation>
    <scope>NUCLEOTIDE SEQUENCE</scope>
    <source>
        <strain evidence="1">DER-2019</strain>
    </source>
</reference>
<reference evidence="1" key="1">
    <citation type="submission" date="2019-10" db="EMBL/GenBank/DDBJ databases">
        <authorList>
            <person name="Ross D.E."/>
            <person name="Gulliver D."/>
        </authorList>
    </citation>
    <scope>NUCLEOTIDE SEQUENCE</scope>
    <source>
        <strain evidence="1">DER-2019</strain>
    </source>
</reference>
<gene>
    <name evidence="1" type="ORF">GH810_14470</name>
</gene>
<proteinExistence type="predicted"/>
<keyword evidence="2" id="KW-1185">Reference proteome</keyword>
<dbReference type="AlphaFoldDB" id="A0A923I5S7"/>
<comment type="caution">
    <text evidence="1">The sequence shown here is derived from an EMBL/GenBank/DDBJ whole genome shotgun (WGS) entry which is preliminary data.</text>
</comment>
<protein>
    <submittedName>
        <fullName evidence="1">DUF3277 family protein</fullName>
    </submittedName>
</protein>
<dbReference type="Pfam" id="PF11681">
    <property type="entry name" value="Phage_Tube_PhiTE"/>
    <property type="match status" value="1"/>
</dbReference>
<evidence type="ECO:0000313" key="2">
    <source>
        <dbReference type="Proteomes" id="UP000616595"/>
    </source>
</evidence>
<dbReference type="EMBL" id="WJBD01000019">
    <property type="protein sequence ID" value="MBC3889515.1"/>
    <property type="molecule type" value="Genomic_DNA"/>
</dbReference>
<dbReference type="Proteomes" id="UP000616595">
    <property type="component" value="Unassembled WGS sequence"/>
</dbReference>